<name>A0A5E6S333_PSEFL</name>
<dbReference type="EMBL" id="CABVII010000004">
    <property type="protein sequence ID" value="VVO70966.1"/>
    <property type="molecule type" value="Genomic_DNA"/>
</dbReference>
<dbReference type="NCBIfam" id="NF045613">
    <property type="entry name" value="PA1571_fam"/>
    <property type="match status" value="1"/>
</dbReference>
<evidence type="ECO:0000313" key="2">
    <source>
        <dbReference type="Proteomes" id="UP000385207"/>
    </source>
</evidence>
<accession>A0A5E6S333</accession>
<evidence type="ECO:0000313" key="1">
    <source>
        <dbReference type="EMBL" id="VVO70966.1"/>
    </source>
</evidence>
<dbReference type="AlphaFoldDB" id="A0A5E6S333"/>
<protein>
    <recommendedName>
        <fullName evidence="3">Multifunctional fatty acid oxidation complex subunit alpha</fullName>
    </recommendedName>
</protein>
<dbReference type="OrthoDB" id="7019010at2"/>
<proteinExistence type="predicted"/>
<dbReference type="InterPro" id="IPR054635">
    <property type="entry name" value="PA1571-like"/>
</dbReference>
<evidence type="ECO:0008006" key="3">
    <source>
        <dbReference type="Google" id="ProtNLM"/>
    </source>
</evidence>
<gene>
    <name evidence="1" type="ORF">PS862_01335</name>
</gene>
<dbReference type="RefSeq" id="WP_150745346.1">
    <property type="nucleotide sequence ID" value="NZ_CABVHE010000014.1"/>
</dbReference>
<reference evidence="1 2" key="1">
    <citation type="submission" date="2019-09" db="EMBL/GenBank/DDBJ databases">
        <authorList>
            <person name="Chandra G."/>
            <person name="Truman W A."/>
        </authorList>
    </citation>
    <scope>NUCLEOTIDE SEQUENCE [LARGE SCALE GENOMIC DNA]</scope>
    <source>
        <strain evidence="1">PS862</strain>
    </source>
</reference>
<dbReference type="Proteomes" id="UP000385207">
    <property type="component" value="Unassembled WGS sequence"/>
</dbReference>
<organism evidence="1 2">
    <name type="scientific">Pseudomonas fluorescens</name>
    <dbReference type="NCBI Taxonomy" id="294"/>
    <lineage>
        <taxon>Bacteria</taxon>
        <taxon>Pseudomonadati</taxon>
        <taxon>Pseudomonadota</taxon>
        <taxon>Gammaproteobacteria</taxon>
        <taxon>Pseudomonadales</taxon>
        <taxon>Pseudomonadaceae</taxon>
        <taxon>Pseudomonas</taxon>
    </lineage>
</organism>
<sequence>MSLQNSSDDKIEVIRTQPDQSLGCSIIDKDGREVPITEGMIQKACSELEQRLVKPAEKK</sequence>